<accession>A0AAD5E502</accession>
<keyword evidence="13" id="KW-1185">Reference proteome</keyword>
<evidence type="ECO:0000256" key="2">
    <source>
        <dbReference type="ARBA" id="ARBA00012543"/>
    </source>
</evidence>
<feature type="region of interest" description="Disordered" evidence="10">
    <location>
        <begin position="744"/>
        <end position="792"/>
    </location>
</feature>
<feature type="transmembrane region" description="Helical" evidence="11">
    <location>
        <begin position="594"/>
        <end position="612"/>
    </location>
</feature>
<proteinExistence type="predicted"/>
<dbReference type="RefSeq" id="XP_051441868.1">
    <property type="nucleotide sequence ID" value="XM_051584299.1"/>
</dbReference>
<dbReference type="EMBL" id="MU620948">
    <property type="protein sequence ID" value="KAI8576864.1"/>
    <property type="molecule type" value="Genomic_DNA"/>
</dbReference>
<dbReference type="GO" id="GO:0004100">
    <property type="term" value="F:chitin synthase activity"/>
    <property type="evidence" value="ECO:0007669"/>
    <property type="project" value="UniProtKB-EC"/>
</dbReference>
<evidence type="ECO:0000256" key="7">
    <source>
        <dbReference type="ARBA" id="ARBA00022989"/>
    </source>
</evidence>
<gene>
    <name evidence="12" type="ORF">K450DRAFT_178632</name>
</gene>
<keyword evidence="3" id="KW-1003">Cell membrane</keyword>
<organism evidence="12 13">
    <name type="scientific">Umbelopsis ramanniana AG</name>
    <dbReference type="NCBI Taxonomy" id="1314678"/>
    <lineage>
        <taxon>Eukaryota</taxon>
        <taxon>Fungi</taxon>
        <taxon>Fungi incertae sedis</taxon>
        <taxon>Mucoromycota</taxon>
        <taxon>Mucoromycotina</taxon>
        <taxon>Umbelopsidomycetes</taxon>
        <taxon>Umbelopsidales</taxon>
        <taxon>Umbelopsidaceae</taxon>
        <taxon>Umbelopsis</taxon>
    </lineage>
</organism>
<feature type="transmembrane region" description="Helical" evidence="11">
    <location>
        <begin position="567"/>
        <end position="587"/>
    </location>
</feature>
<feature type="transmembrane region" description="Helical" evidence="11">
    <location>
        <begin position="618"/>
        <end position="644"/>
    </location>
</feature>
<evidence type="ECO:0000313" key="13">
    <source>
        <dbReference type="Proteomes" id="UP001206595"/>
    </source>
</evidence>
<evidence type="ECO:0000256" key="6">
    <source>
        <dbReference type="ARBA" id="ARBA00022692"/>
    </source>
</evidence>
<evidence type="ECO:0000313" key="12">
    <source>
        <dbReference type="EMBL" id="KAI8576864.1"/>
    </source>
</evidence>
<feature type="region of interest" description="Disordered" evidence="10">
    <location>
        <begin position="119"/>
        <end position="194"/>
    </location>
</feature>
<dbReference type="InterPro" id="IPR029044">
    <property type="entry name" value="Nucleotide-diphossugar_trans"/>
</dbReference>
<dbReference type="GO" id="GO:0006031">
    <property type="term" value="P:chitin biosynthetic process"/>
    <property type="evidence" value="ECO:0007669"/>
    <property type="project" value="TreeGrafter"/>
</dbReference>
<dbReference type="GO" id="GO:0005886">
    <property type="term" value="C:plasma membrane"/>
    <property type="evidence" value="ECO:0007669"/>
    <property type="project" value="UniProtKB-SubCell"/>
</dbReference>
<dbReference type="PANTHER" id="PTHR22914">
    <property type="entry name" value="CHITIN SYNTHASE"/>
    <property type="match status" value="1"/>
</dbReference>
<keyword evidence="9" id="KW-0325">Glycoprotein</keyword>
<keyword evidence="5" id="KW-0808">Transferase</keyword>
<reference evidence="12" key="2">
    <citation type="journal article" date="2022" name="Proc. Natl. Acad. Sci. U.S.A.">
        <title>Diploid-dominant life cycles characterize the early evolution of Fungi.</title>
        <authorList>
            <person name="Amses K.R."/>
            <person name="Simmons D.R."/>
            <person name="Longcore J.E."/>
            <person name="Mondo S.J."/>
            <person name="Seto K."/>
            <person name="Jeronimo G.H."/>
            <person name="Bonds A.E."/>
            <person name="Quandt C.A."/>
            <person name="Davis W.J."/>
            <person name="Chang Y."/>
            <person name="Federici B.A."/>
            <person name="Kuo A."/>
            <person name="LaButti K."/>
            <person name="Pangilinan J."/>
            <person name="Andreopoulos W."/>
            <person name="Tritt A."/>
            <person name="Riley R."/>
            <person name="Hundley H."/>
            <person name="Johnson J."/>
            <person name="Lipzen A."/>
            <person name="Barry K."/>
            <person name="Lang B.F."/>
            <person name="Cuomo C.A."/>
            <person name="Buchler N.E."/>
            <person name="Grigoriev I.V."/>
            <person name="Spatafora J.W."/>
            <person name="Stajich J.E."/>
            <person name="James T.Y."/>
        </authorList>
    </citation>
    <scope>NUCLEOTIDE SEQUENCE</scope>
    <source>
        <strain evidence="12">AG</strain>
    </source>
</reference>
<dbReference type="PANTHER" id="PTHR22914:SF16">
    <property type="entry name" value="CHITIN SYNTHASE 3"/>
    <property type="match status" value="1"/>
</dbReference>
<dbReference type="GeneID" id="75909649"/>
<keyword evidence="8 11" id="KW-0472">Membrane</keyword>
<dbReference type="AlphaFoldDB" id="A0AAD5E502"/>
<comment type="caution">
    <text evidence="12">The sequence shown here is derived from an EMBL/GenBank/DDBJ whole genome shotgun (WGS) entry which is preliminary data.</text>
</comment>
<keyword evidence="7 11" id="KW-1133">Transmembrane helix</keyword>
<evidence type="ECO:0000256" key="8">
    <source>
        <dbReference type="ARBA" id="ARBA00023136"/>
    </source>
</evidence>
<dbReference type="EC" id="2.4.1.16" evidence="2"/>
<evidence type="ECO:0000256" key="5">
    <source>
        <dbReference type="ARBA" id="ARBA00022679"/>
    </source>
</evidence>
<evidence type="ECO:0000256" key="10">
    <source>
        <dbReference type="SAM" id="MobiDB-lite"/>
    </source>
</evidence>
<feature type="compositionally biased region" description="Low complexity" evidence="10">
    <location>
        <begin position="135"/>
        <end position="171"/>
    </location>
</feature>
<reference evidence="12" key="1">
    <citation type="submission" date="2021-06" db="EMBL/GenBank/DDBJ databases">
        <authorList>
            <consortium name="DOE Joint Genome Institute"/>
            <person name="Mondo S.J."/>
            <person name="Amses K.R."/>
            <person name="Simmons D.R."/>
            <person name="Longcore J.E."/>
            <person name="Seto K."/>
            <person name="Alves G.H."/>
            <person name="Bonds A.E."/>
            <person name="Quandt C.A."/>
            <person name="Davis W.J."/>
            <person name="Chang Y."/>
            <person name="Letcher P.M."/>
            <person name="Powell M.J."/>
            <person name="Kuo A."/>
            <person name="Labutti K."/>
            <person name="Pangilinan J."/>
            <person name="Andreopoulos W."/>
            <person name="Tritt A."/>
            <person name="Riley R."/>
            <person name="Hundley H."/>
            <person name="Johnson J."/>
            <person name="Lipzen A."/>
            <person name="Barry K."/>
            <person name="Berbee M.L."/>
            <person name="Buchler N.E."/>
            <person name="Grigoriev I.V."/>
            <person name="Spatafora J.W."/>
            <person name="Stajich J.E."/>
            <person name="James T.Y."/>
        </authorList>
    </citation>
    <scope>NUCLEOTIDE SEQUENCE</scope>
    <source>
        <strain evidence="12">AG</strain>
    </source>
</reference>
<dbReference type="SUPFAM" id="SSF53448">
    <property type="entry name" value="Nucleotide-diphospho-sugar transferases"/>
    <property type="match status" value="1"/>
</dbReference>
<name>A0AAD5E502_UMBRA</name>
<evidence type="ECO:0000256" key="11">
    <source>
        <dbReference type="SAM" id="Phobius"/>
    </source>
</evidence>
<evidence type="ECO:0000256" key="1">
    <source>
        <dbReference type="ARBA" id="ARBA00004651"/>
    </source>
</evidence>
<keyword evidence="6 11" id="KW-0812">Transmembrane</keyword>
<feature type="non-terminal residue" evidence="12">
    <location>
        <position position="807"/>
    </location>
</feature>
<keyword evidence="4" id="KW-0328">Glycosyltransferase</keyword>
<dbReference type="Pfam" id="PF03142">
    <property type="entry name" value="Chitin_synth_2"/>
    <property type="match status" value="1"/>
</dbReference>
<evidence type="ECO:0000256" key="3">
    <source>
        <dbReference type="ARBA" id="ARBA00022475"/>
    </source>
</evidence>
<dbReference type="Proteomes" id="UP001206595">
    <property type="component" value="Unassembled WGS sequence"/>
</dbReference>
<dbReference type="InterPro" id="IPR004835">
    <property type="entry name" value="Chitin_synth"/>
</dbReference>
<dbReference type="GO" id="GO:0030428">
    <property type="term" value="C:cell septum"/>
    <property type="evidence" value="ECO:0007669"/>
    <property type="project" value="TreeGrafter"/>
</dbReference>
<protein>
    <recommendedName>
        <fullName evidence="2">chitin synthase</fullName>
        <ecNumber evidence="2">2.4.1.16</ecNumber>
    </recommendedName>
</protein>
<evidence type="ECO:0000256" key="4">
    <source>
        <dbReference type="ARBA" id="ARBA00022676"/>
    </source>
</evidence>
<sequence>VLNISAYLNQNTHFFGNQTDTLLRNLRGQDASYLMSAVGEANTARACLTARYAAGVISSDTMGCIADDIIVDVMLAVIICLIVVRFTMAVVFQWFIAGRLTKPGGRSGGVLAWRSVAGGNADPNQHRPPPENRYALSSNYPAPSNSSSSLNALSVRGDSSTIRADSSSSASLTKPMDSPKPRPTPTPKGSSSEIVDTRLHTIMLVTCYSEGHSSLKTTLDSLASTTYSRKHKIFFIIADGIITGSGNKKSTPQICIDMLDLEPSMEEPKPCSYIAIADGEKQLNAAQVYAGHYKKVPVILIVKCGTTAEQKTSRKAGNRGKRDSQLILMSFLQRVLFNDRLTELDYEIFWKMTWLTRGVTPDKFELVLMVDADTKVMPKSLTYMVAAMVNDITIMGLCGETRIANKRESWVTAIQVFEYYISHHYSKAFESAFGGVTCLPGCFCMYRIKAPKNGAWVPILANPDIVLEYNQNVVTTLHAKNLLLLGEDRFLSTLMLRTFPKRQMMFVPQAKCKTVVPNTFSVLLSQRRRWINSTVHNLMELVLVSDLCGIACLSMQFVVTIDLIGTIVLPAAICFTIYLIVITCVNYKNPQFQALFLLAAILGLPALLIVITTRKVVYIGWMVIYLFALPIWNFVLPVYSFWHFDDFTWGQTRKVAGEKKERHGVADGEFDSSQITMKKWEDWERERLGRRKIGIHGPHRNSLITPTISPIPGLDNKGVIQDAYGDRRMFGTASRSMLTSPISYRPSSIVNAPPSPRQGPVATGPRYSQPQPGGGSPYLTATTVSPQAPIAHRLSTPNIEEVSWRLK</sequence>
<dbReference type="CDD" id="cd04190">
    <property type="entry name" value="Chitin_synth_C"/>
    <property type="match status" value="1"/>
</dbReference>
<feature type="transmembrane region" description="Helical" evidence="11">
    <location>
        <begin position="69"/>
        <end position="96"/>
    </location>
</feature>
<evidence type="ECO:0000256" key="9">
    <source>
        <dbReference type="ARBA" id="ARBA00023180"/>
    </source>
</evidence>
<comment type="subcellular location">
    <subcellularLocation>
        <location evidence="1">Cell membrane</location>
        <topology evidence="1">Multi-pass membrane protein</topology>
    </subcellularLocation>
</comment>